<keyword evidence="5" id="KW-0175">Coiled coil</keyword>
<dbReference type="PANTHER" id="PTHR34220:SF7">
    <property type="entry name" value="SENSOR HISTIDINE KINASE YPDA"/>
    <property type="match status" value="1"/>
</dbReference>
<evidence type="ECO:0000256" key="6">
    <source>
        <dbReference type="SAM" id="Phobius"/>
    </source>
</evidence>
<keyword evidence="6" id="KW-0812">Transmembrane</keyword>
<dbReference type="AlphaFoldDB" id="A0A3E3HY35"/>
<evidence type="ECO:0000256" key="3">
    <source>
        <dbReference type="ARBA" id="ARBA00022679"/>
    </source>
</evidence>
<dbReference type="GO" id="GO:0016020">
    <property type="term" value="C:membrane"/>
    <property type="evidence" value="ECO:0007669"/>
    <property type="project" value="UniProtKB-SubCell"/>
</dbReference>
<evidence type="ECO:0000313" key="8">
    <source>
        <dbReference type="EMBL" id="RGE56727.1"/>
    </source>
</evidence>
<evidence type="ECO:0000313" key="10">
    <source>
        <dbReference type="Proteomes" id="UP000260812"/>
    </source>
</evidence>
<keyword evidence="6" id="KW-1133">Transmembrane helix</keyword>
<dbReference type="Proteomes" id="UP000260812">
    <property type="component" value="Unassembled WGS sequence"/>
</dbReference>
<feature type="coiled-coil region" evidence="5">
    <location>
        <begin position="393"/>
        <end position="420"/>
    </location>
</feature>
<dbReference type="PANTHER" id="PTHR34220">
    <property type="entry name" value="SENSOR HISTIDINE KINASE YPDA"/>
    <property type="match status" value="1"/>
</dbReference>
<evidence type="ECO:0000256" key="4">
    <source>
        <dbReference type="ARBA" id="ARBA00022777"/>
    </source>
</evidence>
<dbReference type="PROSITE" id="PS50885">
    <property type="entry name" value="HAMP"/>
    <property type="match status" value="1"/>
</dbReference>
<dbReference type="OrthoDB" id="9776552at2"/>
<keyword evidence="2" id="KW-0597">Phosphoprotein</keyword>
<evidence type="ECO:0000256" key="2">
    <source>
        <dbReference type="ARBA" id="ARBA00022553"/>
    </source>
</evidence>
<keyword evidence="3" id="KW-0808">Transferase</keyword>
<keyword evidence="10" id="KW-1185">Reference proteome</keyword>
<feature type="domain" description="HAMP" evidence="7">
    <location>
        <begin position="353"/>
        <end position="405"/>
    </location>
</feature>
<dbReference type="EMBL" id="QVLV01000021">
    <property type="protein sequence ID" value="RGE56727.1"/>
    <property type="molecule type" value="Genomic_DNA"/>
</dbReference>
<keyword evidence="6" id="KW-0472">Membrane</keyword>
<dbReference type="InterPro" id="IPR003594">
    <property type="entry name" value="HATPase_dom"/>
</dbReference>
<dbReference type="Pfam" id="PF02518">
    <property type="entry name" value="HATPase_c"/>
    <property type="match status" value="1"/>
</dbReference>
<dbReference type="Gene3D" id="3.30.565.10">
    <property type="entry name" value="Histidine kinase-like ATPase, C-terminal domain"/>
    <property type="match status" value="1"/>
</dbReference>
<evidence type="ECO:0000256" key="5">
    <source>
        <dbReference type="SAM" id="Coils"/>
    </source>
</evidence>
<dbReference type="InterPro" id="IPR036890">
    <property type="entry name" value="HATPase_C_sf"/>
</dbReference>
<name>A0A3E3HY35_9FIRM</name>
<protein>
    <submittedName>
        <fullName evidence="8">Sensor histidine kinase</fullName>
    </submittedName>
</protein>
<dbReference type="Proteomes" id="UP000261166">
    <property type="component" value="Unassembled WGS sequence"/>
</dbReference>
<dbReference type="GO" id="GO:0000155">
    <property type="term" value="F:phosphorelay sensor kinase activity"/>
    <property type="evidence" value="ECO:0007669"/>
    <property type="project" value="InterPro"/>
</dbReference>
<gene>
    <name evidence="9" type="ORF">DWY69_05405</name>
    <name evidence="8" type="ORF">DXC51_22450</name>
</gene>
<reference evidence="8 11" key="1">
    <citation type="submission" date="2018-08" db="EMBL/GenBank/DDBJ databases">
        <title>A genome reference for cultivated species of the human gut microbiota.</title>
        <authorList>
            <person name="Zou Y."/>
            <person name="Xue W."/>
            <person name="Luo G."/>
        </authorList>
    </citation>
    <scope>NUCLEOTIDE SEQUENCE [LARGE SCALE GENOMIC DNA]</scope>
    <source>
        <strain evidence="9 11">AF26-4BH</strain>
        <strain evidence="8">TF05-5AC</strain>
    </source>
</reference>
<evidence type="ECO:0000313" key="9">
    <source>
        <dbReference type="EMBL" id="RGE73609.1"/>
    </source>
</evidence>
<dbReference type="InterPro" id="IPR050640">
    <property type="entry name" value="Bact_2-comp_sensor_kinase"/>
</dbReference>
<keyword evidence="4 8" id="KW-0418">Kinase</keyword>
<proteinExistence type="predicted"/>
<comment type="subcellular location">
    <subcellularLocation>
        <location evidence="1">Membrane</location>
    </subcellularLocation>
</comment>
<evidence type="ECO:0000259" key="7">
    <source>
        <dbReference type="PROSITE" id="PS50885"/>
    </source>
</evidence>
<dbReference type="SUPFAM" id="SSF55874">
    <property type="entry name" value="ATPase domain of HSP90 chaperone/DNA topoisomerase II/histidine kinase"/>
    <property type="match status" value="1"/>
</dbReference>
<feature type="transmembrane region" description="Helical" evidence="6">
    <location>
        <begin position="59"/>
        <end position="82"/>
    </location>
</feature>
<comment type="caution">
    <text evidence="8">The sequence shown here is derived from an EMBL/GenBank/DDBJ whole genome shotgun (WGS) entry which is preliminary data.</text>
</comment>
<evidence type="ECO:0000313" key="11">
    <source>
        <dbReference type="Proteomes" id="UP000261166"/>
    </source>
</evidence>
<dbReference type="Pfam" id="PF06580">
    <property type="entry name" value="His_kinase"/>
    <property type="match status" value="1"/>
</dbReference>
<sequence>MEGDILQRNEGKQTFHKIRNSSEPRFRSFLKENFLKGSSFKEPIKRGKFLSGNSLKVRFLQILIVSILLCLILIFIVIRFSWTIAQRSRVENSLTAALQDIISRVDSEYNEILQVSQNMTPTGLIGEKYDSFLSGSIQYDRINDYSLFANSLNIATFGTENILLSVYFSEKEQDNGSNEIIFSSFPVSEHFEPKGLPVLIRTDEIVFQPVHETYNNILNKDVVSVMRPIVFSNGLEAVIYLEAKTDVLSSLRNKSELEETAYAFLQLDSENRVIYSSSDNFPVGTSVAVDDEGMINQNQYIGVAENSRYGFSYVLLLPFNEYSHQTNQWLIWIFIAVFISFAILAIVTFSQIWLLSRPLKALENEMAYFSDGNFEISEYHFNLKEFDHLFEVFNRMKQQIKSLMDKNQQQMKEKSLLELEKLKYQINPHFLMNALNTVRWMAIAEKAEDISSYVNRLGYILSYSLGKIDYVTTLRTELRALENYLELQQTTYDFDYIMDVEEGDYLDQECARFILQPIAENSVCHNMDEFGHLWVKVWQEAEQIHITLTDDGKGFVLTPENEVENPEESRKNKGIGLRYLKMTLDAVYGERAKLRIESSAGKGTVVKIILPKGDAHVSSADC</sequence>
<dbReference type="InterPro" id="IPR010559">
    <property type="entry name" value="Sig_transdc_His_kin_internal"/>
</dbReference>
<organism evidence="8 10">
    <name type="scientific">Eisenbergiella massiliensis</name>
    <dbReference type="NCBI Taxonomy" id="1720294"/>
    <lineage>
        <taxon>Bacteria</taxon>
        <taxon>Bacillati</taxon>
        <taxon>Bacillota</taxon>
        <taxon>Clostridia</taxon>
        <taxon>Lachnospirales</taxon>
        <taxon>Lachnospiraceae</taxon>
        <taxon>Eisenbergiella</taxon>
    </lineage>
</organism>
<accession>A0A3E3HY35</accession>
<dbReference type="InterPro" id="IPR003660">
    <property type="entry name" value="HAMP_dom"/>
</dbReference>
<feature type="transmembrane region" description="Helical" evidence="6">
    <location>
        <begin position="329"/>
        <end position="355"/>
    </location>
</feature>
<evidence type="ECO:0000256" key="1">
    <source>
        <dbReference type="ARBA" id="ARBA00004370"/>
    </source>
</evidence>
<dbReference type="EMBL" id="QVLU01000003">
    <property type="protein sequence ID" value="RGE73609.1"/>
    <property type="molecule type" value="Genomic_DNA"/>
</dbReference>
<dbReference type="Gene3D" id="6.10.340.10">
    <property type="match status" value="1"/>
</dbReference>